<protein>
    <submittedName>
        <fullName evidence="1">Uncharacterized protein</fullName>
    </submittedName>
</protein>
<reference evidence="1" key="2">
    <citation type="journal article" date="2015" name="Fish Shellfish Immunol.">
        <title>Early steps in the European eel (Anguilla anguilla)-Vibrio vulnificus interaction in the gills: Role of the RtxA13 toxin.</title>
        <authorList>
            <person name="Callol A."/>
            <person name="Pajuelo D."/>
            <person name="Ebbesson L."/>
            <person name="Teles M."/>
            <person name="MacKenzie S."/>
            <person name="Amaro C."/>
        </authorList>
    </citation>
    <scope>NUCLEOTIDE SEQUENCE</scope>
</reference>
<sequence>MSVNSYFYFFALQWGPNQIADLFNTLLNRPCDRSRRILLRPQELSSVREGLYSFP</sequence>
<accession>A0A0E9X7S9</accession>
<organism evidence="1">
    <name type="scientific">Anguilla anguilla</name>
    <name type="common">European freshwater eel</name>
    <name type="synonym">Muraena anguilla</name>
    <dbReference type="NCBI Taxonomy" id="7936"/>
    <lineage>
        <taxon>Eukaryota</taxon>
        <taxon>Metazoa</taxon>
        <taxon>Chordata</taxon>
        <taxon>Craniata</taxon>
        <taxon>Vertebrata</taxon>
        <taxon>Euteleostomi</taxon>
        <taxon>Actinopterygii</taxon>
        <taxon>Neopterygii</taxon>
        <taxon>Teleostei</taxon>
        <taxon>Anguilliformes</taxon>
        <taxon>Anguillidae</taxon>
        <taxon>Anguilla</taxon>
    </lineage>
</organism>
<proteinExistence type="predicted"/>
<dbReference type="EMBL" id="GBXM01009893">
    <property type="protein sequence ID" value="JAH98684.1"/>
    <property type="molecule type" value="Transcribed_RNA"/>
</dbReference>
<reference evidence="1" key="1">
    <citation type="submission" date="2014-11" db="EMBL/GenBank/DDBJ databases">
        <authorList>
            <person name="Amaro Gonzalez C."/>
        </authorList>
    </citation>
    <scope>NUCLEOTIDE SEQUENCE</scope>
</reference>
<name>A0A0E9X7S9_ANGAN</name>
<dbReference type="AlphaFoldDB" id="A0A0E9X7S9"/>
<evidence type="ECO:0000313" key="1">
    <source>
        <dbReference type="EMBL" id="JAH98684.1"/>
    </source>
</evidence>